<dbReference type="SMART" id="SM00267">
    <property type="entry name" value="GGDEF"/>
    <property type="match status" value="1"/>
</dbReference>
<dbReference type="CDD" id="cd01949">
    <property type="entry name" value="GGDEF"/>
    <property type="match status" value="1"/>
</dbReference>
<gene>
    <name evidence="3" type="ORF">MOZ64_05235</name>
</gene>
<evidence type="ECO:0000259" key="2">
    <source>
        <dbReference type="PROSITE" id="PS50887"/>
    </source>
</evidence>
<keyword evidence="1" id="KW-0812">Transmembrane</keyword>
<organism evidence="3 4">
    <name type="scientific">Absicoccus intestinalis</name>
    <dbReference type="NCBI Taxonomy" id="2926319"/>
    <lineage>
        <taxon>Bacteria</taxon>
        <taxon>Bacillati</taxon>
        <taxon>Bacillota</taxon>
        <taxon>Erysipelotrichia</taxon>
        <taxon>Erysipelotrichales</taxon>
        <taxon>Erysipelotrichaceae</taxon>
        <taxon>Absicoccus</taxon>
    </lineage>
</organism>
<evidence type="ECO:0000313" key="3">
    <source>
        <dbReference type="EMBL" id="MDX8417245.1"/>
    </source>
</evidence>
<keyword evidence="4" id="KW-1185">Reference proteome</keyword>
<dbReference type="Proteomes" id="UP001285244">
    <property type="component" value="Unassembled WGS sequence"/>
</dbReference>
<protein>
    <submittedName>
        <fullName evidence="3">GGDEF domain-containing protein</fullName>
    </submittedName>
</protein>
<dbReference type="PANTHER" id="PTHR45138">
    <property type="entry name" value="REGULATORY COMPONENTS OF SENSORY TRANSDUCTION SYSTEM"/>
    <property type="match status" value="1"/>
</dbReference>
<dbReference type="InterPro" id="IPR043128">
    <property type="entry name" value="Rev_trsase/Diguanyl_cyclase"/>
</dbReference>
<keyword evidence="1" id="KW-1133">Transmembrane helix</keyword>
<dbReference type="RefSeq" id="WP_320325540.1">
    <property type="nucleotide sequence ID" value="NZ_JALBUS010000006.1"/>
</dbReference>
<dbReference type="InterPro" id="IPR029787">
    <property type="entry name" value="Nucleotide_cyclase"/>
</dbReference>
<dbReference type="Gene3D" id="3.30.70.270">
    <property type="match status" value="1"/>
</dbReference>
<dbReference type="PROSITE" id="PS50887">
    <property type="entry name" value="GGDEF"/>
    <property type="match status" value="1"/>
</dbReference>
<dbReference type="InterPro" id="IPR050469">
    <property type="entry name" value="Diguanylate_Cyclase"/>
</dbReference>
<reference evidence="3 4" key="1">
    <citation type="submission" date="2022-03" db="EMBL/GenBank/DDBJ databases">
        <title>Novel taxa within the pig intestine.</title>
        <authorList>
            <person name="Wylensek D."/>
            <person name="Bishof K."/>
            <person name="Afrizal A."/>
            <person name="Clavel T."/>
        </authorList>
    </citation>
    <scope>NUCLEOTIDE SEQUENCE [LARGE SCALE GENOMIC DNA]</scope>
    <source>
        <strain evidence="3 4">Cla-KB-P134</strain>
    </source>
</reference>
<dbReference type="NCBIfam" id="TIGR00254">
    <property type="entry name" value="GGDEF"/>
    <property type="match status" value="1"/>
</dbReference>
<proteinExistence type="predicted"/>
<dbReference type="InterPro" id="IPR000160">
    <property type="entry name" value="GGDEF_dom"/>
</dbReference>
<comment type="caution">
    <text evidence="3">The sequence shown here is derived from an EMBL/GenBank/DDBJ whole genome shotgun (WGS) entry which is preliminary data.</text>
</comment>
<sequence>MQIYIFISILIGYSIVLSTRMNPDMMAVKYIAFILALPMLFTDQPIRVSLYICACTAVFILCAIHFDARHILPLDIFHALIFGAVSIVTSTYLSKIKIQRLYFEKKWKTTSETDLMTGLHSRNLYEQRLNSYPKTCKKNLICVFLDVNGLHEIDIHQGYDVGDRVLQMTASIFQQALGQENTFRIGGDEFIALLPDTQKNHIQAITKHIYEQTRQSGISVSIGISNMNKEDMDIHLLTKRAAKEMSEVKRRYYQNAKIDRRSR</sequence>
<name>A0ABU4WL07_9FIRM</name>
<dbReference type="SUPFAM" id="SSF55073">
    <property type="entry name" value="Nucleotide cyclase"/>
    <property type="match status" value="1"/>
</dbReference>
<dbReference type="EMBL" id="JALBUS010000006">
    <property type="protein sequence ID" value="MDX8417245.1"/>
    <property type="molecule type" value="Genomic_DNA"/>
</dbReference>
<dbReference type="PANTHER" id="PTHR45138:SF9">
    <property type="entry name" value="DIGUANYLATE CYCLASE DGCM-RELATED"/>
    <property type="match status" value="1"/>
</dbReference>
<feature type="transmembrane region" description="Helical" evidence="1">
    <location>
        <begin position="72"/>
        <end position="93"/>
    </location>
</feature>
<dbReference type="Pfam" id="PF00990">
    <property type="entry name" value="GGDEF"/>
    <property type="match status" value="1"/>
</dbReference>
<feature type="transmembrane region" description="Helical" evidence="1">
    <location>
        <begin position="48"/>
        <end position="66"/>
    </location>
</feature>
<accession>A0ABU4WL07</accession>
<evidence type="ECO:0000313" key="4">
    <source>
        <dbReference type="Proteomes" id="UP001285244"/>
    </source>
</evidence>
<feature type="domain" description="GGDEF" evidence="2">
    <location>
        <begin position="138"/>
        <end position="263"/>
    </location>
</feature>
<keyword evidence="1" id="KW-0472">Membrane</keyword>
<evidence type="ECO:0000256" key="1">
    <source>
        <dbReference type="SAM" id="Phobius"/>
    </source>
</evidence>